<sequence>MEKSAGFIAAAQSDKYTYGEVGEGGSKYTERTVQNLGEGFESEVTHKKEYNVTYSENEDGERVATATLASETYYTVYEEDGQSYYKTVNINYVENTIDISTKEAEKRENNTKNLN</sequence>
<dbReference type="STRING" id="869213.GCA_000517085_02476"/>
<gene>
    <name evidence="1" type="ORF">JCM21142_134751</name>
</gene>
<evidence type="ECO:0000313" key="2">
    <source>
        <dbReference type="Proteomes" id="UP000019402"/>
    </source>
</evidence>
<reference evidence="1 2" key="1">
    <citation type="journal article" date="2014" name="Genome Announc.">
        <title>Draft Genome Sequence of Cytophaga fermentans JCM 21142T, a Facultative Anaerobe Isolated from Marine Mud.</title>
        <authorList>
            <person name="Starns D."/>
            <person name="Oshima K."/>
            <person name="Suda W."/>
            <person name="Iino T."/>
            <person name="Yuki M."/>
            <person name="Inoue J."/>
            <person name="Kitamura K."/>
            <person name="Iida T."/>
            <person name="Darby A."/>
            <person name="Hattori M."/>
            <person name="Ohkuma M."/>
        </authorList>
    </citation>
    <scope>NUCLEOTIDE SEQUENCE [LARGE SCALE GENOMIC DNA]</scope>
    <source>
        <strain evidence="1 2">JCM 21142</strain>
    </source>
</reference>
<protein>
    <submittedName>
        <fullName evidence="1">Uncharacterized protein</fullName>
    </submittedName>
</protein>
<keyword evidence="2" id="KW-1185">Reference proteome</keyword>
<organism evidence="1 2">
    <name type="scientific">Saccharicrinis fermentans DSM 9555 = JCM 21142</name>
    <dbReference type="NCBI Taxonomy" id="869213"/>
    <lineage>
        <taxon>Bacteria</taxon>
        <taxon>Pseudomonadati</taxon>
        <taxon>Bacteroidota</taxon>
        <taxon>Bacteroidia</taxon>
        <taxon>Marinilabiliales</taxon>
        <taxon>Marinilabiliaceae</taxon>
        <taxon>Saccharicrinis</taxon>
    </lineage>
</organism>
<accession>W7Y4X0</accession>
<dbReference type="AlphaFoldDB" id="W7Y4X0"/>
<dbReference type="EMBL" id="BAMD01000193">
    <property type="protein sequence ID" value="GAF05985.1"/>
    <property type="molecule type" value="Genomic_DNA"/>
</dbReference>
<dbReference type="Proteomes" id="UP000019402">
    <property type="component" value="Unassembled WGS sequence"/>
</dbReference>
<comment type="caution">
    <text evidence="1">The sequence shown here is derived from an EMBL/GenBank/DDBJ whole genome shotgun (WGS) entry which is preliminary data.</text>
</comment>
<name>W7Y4X0_9BACT</name>
<evidence type="ECO:0000313" key="1">
    <source>
        <dbReference type="EMBL" id="GAF05985.1"/>
    </source>
</evidence>
<proteinExistence type="predicted"/>